<comment type="caution">
    <text evidence="12">The sequence shown here is derived from an EMBL/GenBank/DDBJ whole genome shotgun (WGS) entry which is preliminary data.</text>
</comment>
<organism evidence="12">
    <name type="scientific">Planktothricoides sp. SpSt-374</name>
    <dbReference type="NCBI Taxonomy" id="2282167"/>
    <lineage>
        <taxon>Bacteria</taxon>
        <taxon>Bacillati</taxon>
        <taxon>Cyanobacteriota</taxon>
        <taxon>Cyanophyceae</taxon>
        <taxon>Oscillatoriophycideae</taxon>
        <taxon>Oscillatoriales</taxon>
        <taxon>Oscillatoriaceae</taxon>
        <taxon>Planktothricoides</taxon>
    </lineage>
</organism>
<feature type="transmembrane region" description="Helical" evidence="9">
    <location>
        <begin position="333"/>
        <end position="356"/>
    </location>
</feature>
<dbReference type="InterPro" id="IPR006016">
    <property type="entry name" value="UspA"/>
</dbReference>
<dbReference type="InterPro" id="IPR014729">
    <property type="entry name" value="Rossmann-like_a/b/a_fold"/>
</dbReference>
<evidence type="ECO:0000259" key="10">
    <source>
        <dbReference type="Pfam" id="PF00582"/>
    </source>
</evidence>
<keyword evidence="4" id="KW-0050">Antiport</keyword>
<dbReference type="Gene3D" id="3.40.50.620">
    <property type="entry name" value="HUPs"/>
    <property type="match status" value="2"/>
</dbReference>
<evidence type="ECO:0000256" key="9">
    <source>
        <dbReference type="SAM" id="Phobius"/>
    </source>
</evidence>
<feature type="transmembrane region" description="Helical" evidence="9">
    <location>
        <begin position="122"/>
        <end position="141"/>
    </location>
</feature>
<feature type="transmembrane region" description="Helical" evidence="9">
    <location>
        <begin position="62"/>
        <end position="82"/>
    </location>
</feature>
<feature type="transmembrane region" description="Helical" evidence="9">
    <location>
        <begin position="300"/>
        <end position="321"/>
    </location>
</feature>
<reference evidence="12" key="1">
    <citation type="journal article" date="2020" name="mSystems">
        <title>Genome- and Community-Level Interaction Insights into Carbon Utilization and Element Cycling Functions of Hydrothermarchaeota in Hydrothermal Sediment.</title>
        <authorList>
            <person name="Zhou Z."/>
            <person name="Liu Y."/>
            <person name="Xu W."/>
            <person name="Pan J."/>
            <person name="Luo Z.H."/>
            <person name="Li M."/>
        </authorList>
    </citation>
    <scope>NUCLEOTIDE SEQUENCE [LARGE SCALE GENOMIC DNA]</scope>
    <source>
        <strain evidence="12">SpSt-374</strain>
    </source>
</reference>
<dbReference type="Gene3D" id="1.20.1530.20">
    <property type="match status" value="1"/>
</dbReference>
<dbReference type="EMBL" id="DSPX01000130">
    <property type="protein sequence ID" value="HGG01551.1"/>
    <property type="molecule type" value="Genomic_DNA"/>
</dbReference>
<dbReference type="InterPro" id="IPR006153">
    <property type="entry name" value="Cation/H_exchanger_TM"/>
</dbReference>
<evidence type="ECO:0000259" key="11">
    <source>
        <dbReference type="Pfam" id="PF00999"/>
    </source>
</evidence>
<sequence length="691" mass="74907">MQGTIQFLQNEPIFSFAVLLGVILIFPIIFEKLKLPGLIGLLLAGVLLGKNGLHLLDPNSEMMKLFSDIGVVYLMFAAGLEIDVEEFRKIQDRSLTFGMLTFSIPLIVGTIIGRIFGYGWNPAILIGSLFASHTPLGYPIISRMGLMSNEAVIITIGGTIFTNIPSLLVLAVCVAINAGEFNILNLVILLGGLVIYSLVILFGLEWVGREFFRRSGDEQGTQFLFVLLALFLSAVGAQIIGVEKIVGAFLAGLAVSKLVGQGPVKEKVEFVGTVLFIPMFLVNLGLRIDLPAFVDSLSSIWLTLAVVIGLMVSKFVAAWLTKLLYRYSWAEMMVIWSLSVPQVAATLAATLVGYRVGLLKEDVLNSVIVLMLVTATVGPLVTARSAVRLAVPEPNLQAGAATFEDFAAAVEGTERPTDKQFTVVVPVYNPETEQYLVELAALLARHEGGRMVPLAIAKIQAQMPPEEMETVLVESERRVAAAVQLSQNLGVNAEPLIRVDSDVALGICHASREQRANSIVMGWGETSSLRARLFGNVIDTVLWSSHCPVAVARLLDSPTNIRRIMVALDNWSEASLLRLRFARIFAEVNQAPVMVLYLCNPGMPAEAREQVNSLLVALVAEWEPRGAWQVQMQVAVGEEAVAAVVNTAASCDLAILRSPERSTIVGLKFEDFTTAVLPLLRCSVVMLGEPG</sequence>
<dbReference type="GO" id="GO:0015297">
    <property type="term" value="F:antiporter activity"/>
    <property type="evidence" value="ECO:0007669"/>
    <property type="project" value="UniProtKB-KW"/>
</dbReference>
<name>A0A7C3VQW6_9CYAN</name>
<feature type="transmembrane region" description="Helical" evidence="9">
    <location>
        <begin position="270"/>
        <end position="288"/>
    </location>
</feature>
<keyword evidence="7" id="KW-0406">Ion transport</keyword>
<protein>
    <submittedName>
        <fullName evidence="12">Sodium:proton antiporter</fullName>
    </submittedName>
</protein>
<accession>A0A7C3VQW6</accession>
<evidence type="ECO:0000313" key="12">
    <source>
        <dbReference type="EMBL" id="HGG01551.1"/>
    </source>
</evidence>
<evidence type="ECO:0000256" key="2">
    <source>
        <dbReference type="ARBA" id="ARBA00005551"/>
    </source>
</evidence>
<evidence type="ECO:0000256" key="4">
    <source>
        <dbReference type="ARBA" id="ARBA00022449"/>
    </source>
</evidence>
<dbReference type="Pfam" id="PF00582">
    <property type="entry name" value="Usp"/>
    <property type="match status" value="1"/>
</dbReference>
<evidence type="ECO:0000256" key="3">
    <source>
        <dbReference type="ARBA" id="ARBA00022448"/>
    </source>
</evidence>
<feature type="transmembrane region" description="Helical" evidence="9">
    <location>
        <begin position="12"/>
        <end position="30"/>
    </location>
</feature>
<feature type="transmembrane region" description="Helical" evidence="9">
    <location>
        <begin position="183"/>
        <end position="204"/>
    </location>
</feature>
<evidence type="ECO:0000256" key="5">
    <source>
        <dbReference type="ARBA" id="ARBA00022692"/>
    </source>
</evidence>
<evidence type="ECO:0000256" key="6">
    <source>
        <dbReference type="ARBA" id="ARBA00022989"/>
    </source>
</evidence>
<comment type="similarity">
    <text evidence="2">Belongs to the monovalent cation:proton antiporter 2 (CPA2) transporter (TC 2.A.37) family.</text>
</comment>
<evidence type="ECO:0000256" key="1">
    <source>
        <dbReference type="ARBA" id="ARBA00004141"/>
    </source>
</evidence>
<dbReference type="PANTHER" id="PTHR43562:SF4">
    <property type="entry name" value="NA(+)_H(+) ANTIPORTER NHAS5"/>
    <property type="match status" value="1"/>
</dbReference>
<feature type="transmembrane region" description="Helical" evidence="9">
    <location>
        <begin position="94"/>
        <end position="116"/>
    </location>
</feature>
<evidence type="ECO:0000256" key="7">
    <source>
        <dbReference type="ARBA" id="ARBA00023065"/>
    </source>
</evidence>
<dbReference type="SUPFAM" id="SSF52402">
    <property type="entry name" value="Adenine nucleotide alpha hydrolases-like"/>
    <property type="match status" value="2"/>
</dbReference>
<dbReference type="PANTHER" id="PTHR43562">
    <property type="entry name" value="NAPA-TYPE SODIUM/HYDROGEN ANTIPORTER"/>
    <property type="match status" value="1"/>
</dbReference>
<keyword evidence="8 9" id="KW-0472">Membrane</keyword>
<dbReference type="GO" id="GO:1902600">
    <property type="term" value="P:proton transmembrane transport"/>
    <property type="evidence" value="ECO:0007669"/>
    <property type="project" value="InterPro"/>
</dbReference>
<evidence type="ECO:0000256" key="8">
    <source>
        <dbReference type="ARBA" id="ARBA00023136"/>
    </source>
</evidence>
<feature type="domain" description="UspA" evidence="10">
    <location>
        <begin position="422"/>
        <end position="553"/>
    </location>
</feature>
<keyword evidence="5 9" id="KW-0812">Transmembrane</keyword>
<dbReference type="InterPro" id="IPR038770">
    <property type="entry name" value="Na+/solute_symporter_sf"/>
</dbReference>
<feature type="transmembrane region" description="Helical" evidence="9">
    <location>
        <begin position="363"/>
        <end position="381"/>
    </location>
</feature>
<dbReference type="Pfam" id="PF00999">
    <property type="entry name" value="Na_H_Exchanger"/>
    <property type="match status" value="1"/>
</dbReference>
<keyword evidence="3" id="KW-0813">Transport</keyword>
<proteinExistence type="inferred from homology"/>
<dbReference type="AlphaFoldDB" id="A0A7C3VQW6"/>
<feature type="domain" description="Cation/H+ exchanger transmembrane" evidence="11">
    <location>
        <begin position="22"/>
        <end position="382"/>
    </location>
</feature>
<dbReference type="GO" id="GO:0016020">
    <property type="term" value="C:membrane"/>
    <property type="evidence" value="ECO:0007669"/>
    <property type="project" value="UniProtKB-SubCell"/>
</dbReference>
<gene>
    <name evidence="12" type="ORF">ENR15_13105</name>
</gene>
<feature type="transmembrane region" description="Helical" evidence="9">
    <location>
        <begin position="224"/>
        <end position="250"/>
    </location>
</feature>
<feature type="transmembrane region" description="Helical" evidence="9">
    <location>
        <begin position="153"/>
        <end position="177"/>
    </location>
</feature>
<keyword evidence="6 9" id="KW-1133">Transmembrane helix</keyword>
<comment type="subcellular location">
    <subcellularLocation>
        <location evidence="1">Membrane</location>
        <topology evidence="1">Multi-pass membrane protein</topology>
    </subcellularLocation>
</comment>